<dbReference type="InterPro" id="IPR036102">
    <property type="entry name" value="OsmC/Ohrsf"/>
</dbReference>
<name>A0ABU2U1J3_9ACTN</name>
<evidence type="ECO:0000313" key="1">
    <source>
        <dbReference type="EMBL" id="MDT0467092.1"/>
    </source>
</evidence>
<proteinExistence type="predicted"/>
<sequence>MHQHHRRLRLRGTVVGLGGVGQDTATVLTKAAHQTYPYSKTTRGNIPVTINTTADGPAPRQALADTAI</sequence>
<accession>A0ABU2U1J3</accession>
<gene>
    <name evidence="1" type="ORF">RM764_29505</name>
</gene>
<reference evidence="2" key="1">
    <citation type="submission" date="2023-07" db="EMBL/GenBank/DDBJ databases">
        <title>30 novel species of actinomycetes from the DSMZ collection.</title>
        <authorList>
            <person name="Nouioui I."/>
        </authorList>
    </citation>
    <scope>NUCLEOTIDE SEQUENCE [LARGE SCALE GENOMIC DNA]</scope>
    <source>
        <strain evidence="2">DSM 41699</strain>
    </source>
</reference>
<protein>
    <submittedName>
        <fullName evidence="1">Uncharacterized protein</fullName>
    </submittedName>
</protein>
<dbReference type="Gene3D" id="3.30.300.20">
    <property type="match status" value="1"/>
</dbReference>
<evidence type="ECO:0000313" key="2">
    <source>
        <dbReference type="Proteomes" id="UP001183809"/>
    </source>
</evidence>
<dbReference type="EMBL" id="JAVREY010000047">
    <property type="protein sequence ID" value="MDT0467092.1"/>
    <property type="molecule type" value="Genomic_DNA"/>
</dbReference>
<dbReference type="SUPFAM" id="SSF82784">
    <property type="entry name" value="OsmC-like"/>
    <property type="match status" value="1"/>
</dbReference>
<dbReference type="InterPro" id="IPR015946">
    <property type="entry name" value="KH_dom-like_a/b"/>
</dbReference>
<comment type="caution">
    <text evidence="1">The sequence shown here is derived from an EMBL/GenBank/DDBJ whole genome shotgun (WGS) entry which is preliminary data.</text>
</comment>
<organism evidence="1 2">
    <name type="scientific">Streptomyces gibsoniae</name>
    <dbReference type="NCBI Taxonomy" id="3075529"/>
    <lineage>
        <taxon>Bacteria</taxon>
        <taxon>Bacillati</taxon>
        <taxon>Actinomycetota</taxon>
        <taxon>Actinomycetes</taxon>
        <taxon>Kitasatosporales</taxon>
        <taxon>Streptomycetaceae</taxon>
        <taxon>Streptomyces</taxon>
    </lineage>
</organism>
<keyword evidence="2" id="KW-1185">Reference proteome</keyword>
<dbReference type="RefSeq" id="WP_311698554.1">
    <property type="nucleotide sequence ID" value="NZ_JAVREY010000047.1"/>
</dbReference>
<dbReference type="Proteomes" id="UP001183809">
    <property type="component" value="Unassembled WGS sequence"/>
</dbReference>